<evidence type="ECO:0000313" key="2">
    <source>
        <dbReference type="EMBL" id="OJF13475.1"/>
    </source>
</evidence>
<dbReference type="Proteomes" id="UP000182486">
    <property type="component" value="Unassembled WGS sequence"/>
</dbReference>
<dbReference type="AlphaFoldDB" id="A0A1K0GVR1"/>
<evidence type="ECO:0000313" key="3">
    <source>
        <dbReference type="Proteomes" id="UP000182486"/>
    </source>
</evidence>
<protein>
    <recommendedName>
        <fullName evidence="1">Asparagine synthetase domain-containing protein</fullName>
    </recommendedName>
</protein>
<dbReference type="EMBL" id="MEIA01000151">
    <property type="protein sequence ID" value="OJF13475.1"/>
    <property type="molecule type" value="Genomic_DNA"/>
</dbReference>
<evidence type="ECO:0000259" key="1">
    <source>
        <dbReference type="Pfam" id="PF00733"/>
    </source>
</evidence>
<dbReference type="InterPro" id="IPR014729">
    <property type="entry name" value="Rossmann-like_a/b/a_fold"/>
</dbReference>
<dbReference type="GO" id="GO:0004066">
    <property type="term" value="F:asparagine synthase (glutamine-hydrolyzing) activity"/>
    <property type="evidence" value="ECO:0007669"/>
    <property type="project" value="InterPro"/>
</dbReference>
<sequence length="467" mass="51072">MVVTPESAMVHTCALGMQELYVRRLGAAVYFSARIEPLLHVDESMLHPDEQAWASIICLGYPLGEATPFAEVRRMGAATAWRAAAGKLERRAFAPRYLDAEAEGRLGPSDMSALLRDKMPRAPRLGSVHSTLSGGWDSRLLAGLLARSGRRTRAWTTSADDGRDDDLELAGPVARALRMRHKSVVPADQAWLQDVREVGQRVQYQASMHTWLMPLARRLHRARGPLVDGLAGDVLLKSLFVTPEVVDSRTPAALRARLWESLSRGRVSLPGMFAPETAARLEGLSRESFDEVSGHLDGHPAAATLSVLLSRTMRGVAISPMLLFAPECDVHLPFVDPQVLTAALQVPAHSKMGGGYYRELLDVAVGSEVGQLPSTNDPRPKRPFGYRRQASAQAVSWMAATIDNDDAVRRMIGPKMRAALETPAGNERLRSQSGLLAMLQAVTMFAVWRSVYASRLTHEVPLLSTTP</sequence>
<dbReference type="Pfam" id="PF00733">
    <property type="entry name" value="Asn_synthase"/>
    <property type="match status" value="1"/>
</dbReference>
<organism evidence="2 3">
    <name type="scientific">Couchioplanes caeruleus subsp. caeruleus</name>
    <dbReference type="NCBI Taxonomy" id="56427"/>
    <lineage>
        <taxon>Bacteria</taxon>
        <taxon>Bacillati</taxon>
        <taxon>Actinomycetota</taxon>
        <taxon>Actinomycetes</taxon>
        <taxon>Micromonosporales</taxon>
        <taxon>Micromonosporaceae</taxon>
        <taxon>Couchioplanes</taxon>
    </lineage>
</organism>
<dbReference type="GO" id="GO:0006529">
    <property type="term" value="P:asparagine biosynthetic process"/>
    <property type="evidence" value="ECO:0007669"/>
    <property type="project" value="InterPro"/>
</dbReference>
<gene>
    <name evidence="2" type="ORF">BG844_14965</name>
</gene>
<comment type="caution">
    <text evidence="2">The sequence shown here is derived from an EMBL/GenBank/DDBJ whole genome shotgun (WGS) entry which is preliminary data.</text>
</comment>
<proteinExistence type="predicted"/>
<reference evidence="2 3" key="1">
    <citation type="submission" date="2016-09" db="EMBL/GenBank/DDBJ databases">
        <title>Couchioplanes caeruleus draft genome sequence.</title>
        <authorList>
            <person name="Sheehan J."/>
            <person name="Caffrey P."/>
        </authorList>
    </citation>
    <scope>NUCLEOTIDE SEQUENCE [LARGE SCALE GENOMIC DNA]</scope>
    <source>
        <strain evidence="2 3">DSM 43634</strain>
    </source>
</reference>
<name>A0A1K0GVR1_9ACTN</name>
<keyword evidence="3" id="KW-1185">Reference proteome</keyword>
<dbReference type="Gene3D" id="3.40.50.620">
    <property type="entry name" value="HUPs"/>
    <property type="match status" value="1"/>
</dbReference>
<feature type="domain" description="Asparagine synthetase" evidence="1">
    <location>
        <begin position="128"/>
        <end position="429"/>
    </location>
</feature>
<dbReference type="InterPro" id="IPR001962">
    <property type="entry name" value="Asn_synthase"/>
</dbReference>
<accession>A0A1K0GVR1</accession>
<dbReference type="SUPFAM" id="SSF52402">
    <property type="entry name" value="Adenine nucleotide alpha hydrolases-like"/>
    <property type="match status" value="1"/>
</dbReference>